<evidence type="ECO:0000313" key="5">
    <source>
        <dbReference type="Proteomes" id="UP000197535"/>
    </source>
</evidence>
<sequence>MNRDQIRGGIKDAAGRIQRKFGQLIGSNQQEAKGVATQAEGKFQRTVGNASDTVEKTTDNAKDVLKR</sequence>
<dbReference type="Gene3D" id="1.10.1470.10">
    <property type="entry name" value="YjbJ"/>
    <property type="match status" value="1"/>
</dbReference>
<dbReference type="InterPro" id="IPR008462">
    <property type="entry name" value="CsbD"/>
</dbReference>
<comment type="similarity">
    <text evidence="1">Belongs to the UPF0337 (CsbD) family.</text>
</comment>
<dbReference type="Pfam" id="PF05532">
    <property type="entry name" value="CsbD"/>
    <property type="match status" value="1"/>
</dbReference>
<dbReference type="EMBL" id="LSTO01000012">
    <property type="protein sequence ID" value="OWW18291.1"/>
    <property type="molecule type" value="Genomic_DNA"/>
</dbReference>
<evidence type="ECO:0000256" key="1">
    <source>
        <dbReference type="ARBA" id="ARBA00009129"/>
    </source>
</evidence>
<gene>
    <name evidence="4" type="ORF">AYR66_02200</name>
</gene>
<accession>A0A254T6L2</accession>
<dbReference type="InterPro" id="IPR036629">
    <property type="entry name" value="YjbJ_sf"/>
</dbReference>
<evidence type="ECO:0000313" key="4">
    <source>
        <dbReference type="EMBL" id="OWW18291.1"/>
    </source>
</evidence>
<protein>
    <submittedName>
        <fullName evidence="4">General stress protein CsbD</fullName>
    </submittedName>
</protein>
<comment type="caution">
    <text evidence="4">The sequence shown here is derived from an EMBL/GenBank/DDBJ whole genome shotgun (WGS) entry which is preliminary data.</text>
</comment>
<dbReference type="AlphaFoldDB" id="A0A254T6L2"/>
<keyword evidence="5" id="KW-1185">Reference proteome</keyword>
<feature type="compositionally biased region" description="Basic and acidic residues" evidence="2">
    <location>
        <begin position="53"/>
        <end position="67"/>
    </location>
</feature>
<dbReference type="SUPFAM" id="SSF69047">
    <property type="entry name" value="Hypothetical protein YjbJ"/>
    <property type="match status" value="1"/>
</dbReference>
<evidence type="ECO:0000259" key="3">
    <source>
        <dbReference type="Pfam" id="PF05532"/>
    </source>
</evidence>
<reference evidence="4 5" key="1">
    <citation type="submission" date="2016-02" db="EMBL/GenBank/DDBJ databases">
        <authorList>
            <person name="Wen L."/>
            <person name="He K."/>
            <person name="Yang H."/>
        </authorList>
    </citation>
    <scope>NUCLEOTIDE SEQUENCE [LARGE SCALE GENOMIC DNA]</scope>
    <source>
        <strain evidence="4 5">TSA40</strain>
    </source>
</reference>
<dbReference type="RefSeq" id="WP_088710557.1">
    <property type="nucleotide sequence ID" value="NZ_LSTO01000012.1"/>
</dbReference>
<organism evidence="4 5">
    <name type="scientific">Noviherbaspirillum denitrificans</name>
    <dbReference type="NCBI Taxonomy" id="1968433"/>
    <lineage>
        <taxon>Bacteria</taxon>
        <taxon>Pseudomonadati</taxon>
        <taxon>Pseudomonadota</taxon>
        <taxon>Betaproteobacteria</taxon>
        <taxon>Burkholderiales</taxon>
        <taxon>Oxalobacteraceae</taxon>
        <taxon>Noviherbaspirillum</taxon>
    </lineage>
</organism>
<feature type="domain" description="CsbD-like" evidence="3">
    <location>
        <begin position="4"/>
        <end position="56"/>
    </location>
</feature>
<name>A0A254T6L2_9BURK</name>
<dbReference type="Proteomes" id="UP000197535">
    <property type="component" value="Unassembled WGS sequence"/>
</dbReference>
<proteinExistence type="inferred from homology"/>
<feature type="region of interest" description="Disordered" evidence="2">
    <location>
        <begin position="47"/>
        <end position="67"/>
    </location>
</feature>
<evidence type="ECO:0000256" key="2">
    <source>
        <dbReference type="SAM" id="MobiDB-lite"/>
    </source>
</evidence>
<dbReference type="OrthoDB" id="8564562at2"/>